<proteinExistence type="predicted"/>
<feature type="region of interest" description="Disordered" evidence="1">
    <location>
        <begin position="185"/>
        <end position="220"/>
    </location>
</feature>
<dbReference type="EMBL" id="JABSTU010000010">
    <property type="protein sequence ID" value="KAH8019033.1"/>
    <property type="molecule type" value="Genomic_DNA"/>
</dbReference>
<reference evidence="2" key="1">
    <citation type="journal article" date="2020" name="Cell">
        <title>Large-Scale Comparative Analyses of Tick Genomes Elucidate Their Genetic Diversity and Vector Capacities.</title>
        <authorList>
            <consortium name="Tick Genome and Microbiome Consortium (TIGMIC)"/>
            <person name="Jia N."/>
            <person name="Wang J."/>
            <person name="Shi W."/>
            <person name="Du L."/>
            <person name="Sun Y."/>
            <person name="Zhan W."/>
            <person name="Jiang J.F."/>
            <person name="Wang Q."/>
            <person name="Zhang B."/>
            <person name="Ji P."/>
            <person name="Bell-Sakyi L."/>
            <person name="Cui X.M."/>
            <person name="Yuan T.T."/>
            <person name="Jiang B.G."/>
            <person name="Yang W.F."/>
            <person name="Lam T.T."/>
            <person name="Chang Q.C."/>
            <person name="Ding S.J."/>
            <person name="Wang X.J."/>
            <person name="Zhu J.G."/>
            <person name="Ruan X.D."/>
            <person name="Zhao L."/>
            <person name="Wei J.T."/>
            <person name="Ye R.Z."/>
            <person name="Que T.C."/>
            <person name="Du C.H."/>
            <person name="Zhou Y.H."/>
            <person name="Cheng J.X."/>
            <person name="Dai P.F."/>
            <person name="Guo W.B."/>
            <person name="Han X.H."/>
            <person name="Huang E.J."/>
            <person name="Li L.F."/>
            <person name="Wei W."/>
            <person name="Gao Y.C."/>
            <person name="Liu J.Z."/>
            <person name="Shao H.Z."/>
            <person name="Wang X."/>
            <person name="Wang C.C."/>
            <person name="Yang T.C."/>
            <person name="Huo Q.B."/>
            <person name="Li W."/>
            <person name="Chen H.Y."/>
            <person name="Chen S.E."/>
            <person name="Zhou L.G."/>
            <person name="Ni X.B."/>
            <person name="Tian J.H."/>
            <person name="Sheng Y."/>
            <person name="Liu T."/>
            <person name="Pan Y.S."/>
            <person name="Xia L.Y."/>
            <person name="Li J."/>
            <person name="Zhao F."/>
            <person name="Cao W.C."/>
        </authorList>
    </citation>
    <scope>NUCLEOTIDE SEQUENCE</scope>
    <source>
        <strain evidence="2">Rmic-2018</strain>
    </source>
</reference>
<evidence type="ECO:0000313" key="2">
    <source>
        <dbReference type="EMBL" id="KAH8019033.1"/>
    </source>
</evidence>
<keyword evidence="3" id="KW-1185">Reference proteome</keyword>
<dbReference type="VEuPathDB" id="VectorBase:LOC119177120"/>
<accession>A0A9J6DAR3</accession>
<sequence length="575" mass="64067">MEDAMRIKWDIGGAETRPSFPAGCGWHGGMALLYRFTRLNDRSNTGVFTFIATRSVTRDLHRDATTKDFPFAYHRWAVSFVRTDKVLGVLLRIRNAAPGWKCYLDFTFTLLNREHFSKNEALSEKQVRFSAEESTHGAARWILISDLQSRRFSDETGEFLLELSLANAMTVFETDIRVPPQLLNHHHHHHHHHRGSGAGQQKDWGPLGSAPGTPTGSGAAQTSRIESSYFCFGGFDWNIALLPDGSPEDGDNGRPRVLLIRHTVCGTEVCLSVVATAPVVDQSSGDAGFDHPCRVQYRVVLGEGDRRVDSGVLDQISDLSGRIRGFSLGAAGPADLVRRGTLRLQLYMLSANAISEAKVSATASTLTGVEPCAPATANCYDRDKQAWCVEADMEGERLRLKLYYAELQHIPVGHLRYVAWNAYLVRRQPGSGARESVLALRAPHSSYYVHDGMDVAVVMDTDVPVRQIRESAGMYLDGAGNLTVHVEWLDSQLLFGATYHKYDDIARTQCHQMKREIAALQTENYNLERQVFSYQKSISYASARGQPSEDLPDDYYASTVRRLSETQSLSESEYA</sequence>
<reference evidence="2" key="2">
    <citation type="submission" date="2021-09" db="EMBL/GenBank/DDBJ databases">
        <authorList>
            <person name="Jia N."/>
            <person name="Wang J."/>
            <person name="Shi W."/>
            <person name="Du L."/>
            <person name="Sun Y."/>
            <person name="Zhan W."/>
            <person name="Jiang J."/>
            <person name="Wang Q."/>
            <person name="Zhang B."/>
            <person name="Ji P."/>
            <person name="Sakyi L.B."/>
            <person name="Cui X."/>
            <person name="Yuan T."/>
            <person name="Jiang B."/>
            <person name="Yang W."/>
            <person name="Lam T.T.-Y."/>
            <person name="Chang Q."/>
            <person name="Ding S."/>
            <person name="Wang X."/>
            <person name="Zhu J."/>
            <person name="Ruan X."/>
            <person name="Zhao L."/>
            <person name="Wei J."/>
            <person name="Que T."/>
            <person name="Du C."/>
            <person name="Cheng J."/>
            <person name="Dai P."/>
            <person name="Han X."/>
            <person name="Huang E."/>
            <person name="Gao Y."/>
            <person name="Liu J."/>
            <person name="Shao H."/>
            <person name="Ye R."/>
            <person name="Li L."/>
            <person name="Wei W."/>
            <person name="Wang X."/>
            <person name="Wang C."/>
            <person name="Huo Q."/>
            <person name="Li W."/>
            <person name="Guo W."/>
            <person name="Chen H."/>
            <person name="Chen S."/>
            <person name="Zhou L."/>
            <person name="Zhou L."/>
            <person name="Ni X."/>
            <person name="Tian J."/>
            <person name="Zhou Y."/>
            <person name="Sheng Y."/>
            <person name="Liu T."/>
            <person name="Pan Y."/>
            <person name="Xia L."/>
            <person name="Li J."/>
            <person name="Zhao F."/>
            <person name="Cao W."/>
        </authorList>
    </citation>
    <scope>NUCLEOTIDE SEQUENCE</scope>
    <source>
        <strain evidence="2">Rmic-2018</strain>
        <tissue evidence="2">Larvae</tissue>
    </source>
</reference>
<dbReference type="AlphaFoldDB" id="A0A9J6DAR3"/>
<evidence type="ECO:0000313" key="3">
    <source>
        <dbReference type="Proteomes" id="UP000821866"/>
    </source>
</evidence>
<feature type="compositionally biased region" description="Basic residues" evidence="1">
    <location>
        <begin position="185"/>
        <end position="195"/>
    </location>
</feature>
<dbReference type="InterPro" id="IPR002083">
    <property type="entry name" value="MATH/TRAF_dom"/>
</dbReference>
<name>A0A9J6DAR3_RHIMP</name>
<evidence type="ECO:0000256" key="1">
    <source>
        <dbReference type="SAM" id="MobiDB-lite"/>
    </source>
</evidence>
<gene>
    <name evidence="2" type="ORF">HPB51_016133</name>
</gene>
<protein>
    <recommendedName>
        <fullName evidence="4">MATH domain-containing protein</fullName>
    </recommendedName>
</protein>
<organism evidence="2 3">
    <name type="scientific">Rhipicephalus microplus</name>
    <name type="common">Cattle tick</name>
    <name type="synonym">Boophilus microplus</name>
    <dbReference type="NCBI Taxonomy" id="6941"/>
    <lineage>
        <taxon>Eukaryota</taxon>
        <taxon>Metazoa</taxon>
        <taxon>Ecdysozoa</taxon>
        <taxon>Arthropoda</taxon>
        <taxon>Chelicerata</taxon>
        <taxon>Arachnida</taxon>
        <taxon>Acari</taxon>
        <taxon>Parasitiformes</taxon>
        <taxon>Ixodida</taxon>
        <taxon>Ixodoidea</taxon>
        <taxon>Ixodidae</taxon>
        <taxon>Rhipicephalinae</taxon>
        <taxon>Rhipicephalus</taxon>
        <taxon>Boophilus</taxon>
    </lineage>
</organism>
<dbReference type="Proteomes" id="UP000821866">
    <property type="component" value="Chromosome 8"/>
</dbReference>
<dbReference type="CDD" id="cd00121">
    <property type="entry name" value="MATH"/>
    <property type="match status" value="1"/>
</dbReference>
<dbReference type="Gene3D" id="2.60.210.10">
    <property type="entry name" value="Apoptosis, Tumor Necrosis Factor Receptor Associated Protein 2, Chain A"/>
    <property type="match status" value="1"/>
</dbReference>
<evidence type="ECO:0008006" key="4">
    <source>
        <dbReference type="Google" id="ProtNLM"/>
    </source>
</evidence>
<dbReference type="InterPro" id="IPR008974">
    <property type="entry name" value="TRAF-like"/>
</dbReference>
<dbReference type="SUPFAM" id="SSF49599">
    <property type="entry name" value="TRAF domain-like"/>
    <property type="match status" value="1"/>
</dbReference>
<comment type="caution">
    <text evidence="2">The sequence shown here is derived from an EMBL/GenBank/DDBJ whole genome shotgun (WGS) entry which is preliminary data.</text>
</comment>